<evidence type="ECO:0000313" key="17">
    <source>
        <dbReference type="EMBL" id="KAG5681063.1"/>
    </source>
</evidence>
<protein>
    <recommendedName>
        <fullName evidence="5">procollagen-proline 4-dioxygenase</fullName>
        <ecNumber evidence="5">1.14.11.2</ecNumber>
    </recommendedName>
</protein>
<dbReference type="Gene3D" id="2.60.120.620">
    <property type="entry name" value="q2cbj1_9rhob like domain"/>
    <property type="match status" value="1"/>
</dbReference>
<dbReference type="InterPro" id="IPR013547">
    <property type="entry name" value="P4H_N"/>
</dbReference>
<evidence type="ECO:0000256" key="5">
    <source>
        <dbReference type="ARBA" id="ARBA00012269"/>
    </source>
</evidence>
<feature type="domain" description="Fe2OG dioxygenase" evidence="16">
    <location>
        <begin position="388"/>
        <end position="493"/>
    </location>
</feature>
<dbReference type="InterPro" id="IPR019734">
    <property type="entry name" value="TPR_rpt"/>
</dbReference>
<evidence type="ECO:0000256" key="8">
    <source>
        <dbReference type="ARBA" id="ARBA00022896"/>
    </source>
</evidence>
<comment type="subcellular location">
    <subcellularLocation>
        <location evidence="3">Endoplasmic reticulum lumen</location>
    </subcellularLocation>
</comment>
<keyword evidence="13" id="KW-0802">TPR repeat</keyword>
<keyword evidence="11" id="KW-0408">Iron</keyword>
<evidence type="ECO:0000256" key="11">
    <source>
        <dbReference type="ARBA" id="ARBA00023004"/>
    </source>
</evidence>
<comment type="similarity">
    <text evidence="4">Belongs to the P4HA family.</text>
</comment>
<dbReference type="PANTHER" id="PTHR10869:SF244">
    <property type="entry name" value="PROLYL 4-HYDROXYLASE SUBUNIT ALPHA-2"/>
    <property type="match status" value="1"/>
</dbReference>
<dbReference type="InterPro" id="IPR044862">
    <property type="entry name" value="Pro_4_hyd_alph_FE2OG_OXY"/>
</dbReference>
<evidence type="ECO:0000256" key="9">
    <source>
        <dbReference type="ARBA" id="ARBA00022964"/>
    </source>
</evidence>
<evidence type="ECO:0000256" key="10">
    <source>
        <dbReference type="ARBA" id="ARBA00023002"/>
    </source>
</evidence>
<dbReference type="GO" id="GO:0005788">
    <property type="term" value="C:endoplasmic reticulum lumen"/>
    <property type="evidence" value="ECO:0007669"/>
    <property type="project" value="UniProtKB-SubCell"/>
</dbReference>
<dbReference type="InterPro" id="IPR011990">
    <property type="entry name" value="TPR-like_helical_dom_sf"/>
</dbReference>
<dbReference type="PROSITE" id="PS50005">
    <property type="entry name" value="TPR"/>
    <property type="match status" value="1"/>
</dbReference>
<dbReference type="GO" id="GO:0031418">
    <property type="term" value="F:L-ascorbic acid binding"/>
    <property type="evidence" value="ECO:0007669"/>
    <property type="project" value="UniProtKB-KW"/>
</dbReference>
<gene>
    <name evidence="17" type="ORF">PVAND_010529</name>
</gene>
<dbReference type="OrthoDB" id="420380at2759"/>
<dbReference type="Gene3D" id="6.10.140.1460">
    <property type="match status" value="1"/>
</dbReference>
<keyword evidence="6" id="KW-0479">Metal-binding</keyword>
<evidence type="ECO:0000256" key="7">
    <source>
        <dbReference type="ARBA" id="ARBA00022824"/>
    </source>
</evidence>
<dbReference type="EC" id="1.14.11.2" evidence="5"/>
<dbReference type="PROSITE" id="PS51471">
    <property type="entry name" value="FE2OG_OXY"/>
    <property type="match status" value="1"/>
</dbReference>
<keyword evidence="18" id="KW-1185">Reference proteome</keyword>
<evidence type="ECO:0000256" key="2">
    <source>
        <dbReference type="ARBA" id="ARBA00002035"/>
    </source>
</evidence>
<evidence type="ECO:0000256" key="6">
    <source>
        <dbReference type="ARBA" id="ARBA00022723"/>
    </source>
</evidence>
<dbReference type="Gene3D" id="1.25.40.10">
    <property type="entry name" value="Tetratricopeptide repeat domain"/>
    <property type="match status" value="1"/>
</dbReference>
<comment type="caution">
    <text evidence="17">The sequence shown here is derived from an EMBL/GenBank/DDBJ whole genome shotgun (WGS) entry which is preliminary data.</text>
</comment>
<evidence type="ECO:0000313" key="18">
    <source>
        <dbReference type="Proteomes" id="UP001107558"/>
    </source>
</evidence>
<evidence type="ECO:0000256" key="12">
    <source>
        <dbReference type="ARBA" id="ARBA00023180"/>
    </source>
</evidence>
<keyword evidence="15" id="KW-0732">Signal</keyword>
<comment type="function">
    <text evidence="2">Catalyzes the post-translational formation of 4-hydroxyproline in -Xaa-Pro-Gly- sequences in collagens and other proteins.</text>
</comment>
<feature type="chain" id="PRO_5039916243" description="procollagen-proline 4-dioxygenase" evidence="15">
    <location>
        <begin position="19"/>
        <end position="527"/>
    </location>
</feature>
<dbReference type="InterPro" id="IPR045054">
    <property type="entry name" value="P4HA-like"/>
</dbReference>
<feature type="repeat" description="TPR" evidence="13">
    <location>
        <begin position="198"/>
        <end position="231"/>
    </location>
</feature>
<keyword evidence="12" id="KW-0325">Glycoprotein</keyword>
<evidence type="ECO:0000256" key="14">
    <source>
        <dbReference type="SAM" id="Coils"/>
    </source>
</evidence>
<evidence type="ECO:0000259" key="16">
    <source>
        <dbReference type="PROSITE" id="PS51471"/>
    </source>
</evidence>
<feature type="coiled-coil region" evidence="14">
    <location>
        <begin position="45"/>
        <end position="107"/>
    </location>
</feature>
<accession>A0A9J6CGQ7</accession>
<dbReference type="SMART" id="SM00702">
    <property type="entry name" value="P4Hc"/>
    <property type="match status" value="1"/>
</dbReference>
<evidence type="ECO:0000256" key="1">
    <source>
        <dbReference type="ARBA" id="ARBA00001961"/>
    </source>
</evidence>
<dbReference type="InterPro" id="IPR005123">
    <property type="entry name" value="Oxoglu/Fe-dep_dioxygenase_dom"/>
</dbReference>
<dbReference type="Pfam" id="PF08336">
    <property type="entry name" value="P4Ha_N"/>
    <property type="match status" value="1"/>
</dbReference>
<evidence type="ECO:0000256" key="13">
    <source>
        <dbReference type="PROSITE-ProRule" id="PRU00339"/>
    </source>
</evidence>
<keyword evidence="8" id="KW-0847">Vitamin C</keyword>
<proteinExistence type="inferred from homology"/>
<feature type="signal peptide" evidence="15">
    <location>
        <begin position="1"/>
        <end position="18"/>
    </location>
</feature>
<dbReference type="GO" id="GO:0005506">
    <property type="term" value="F:iron ion binding"/>
    <property type="evidence" value="ECO:0007669"/>
    <property type="project" value="InterPro"/>
</dbReference>
<keyword evidence="10" id="KW-0560">Oxidoreductase</keyword>
<dbReference type="PANTHER" id="PTHR10869">
    <property type="entry name" value="PROLYL 4-HYDROXYLASE ALPHA SUBUNIT"/>
    <property type="match status" value="1"/>
</dbReference>
<evidence type="ECO:0000256" key="4">
    <source>
        <dbReference type="ARBA" id="ARBA00006511"/>
    </source>
</evidence>
<comment type="cofactor">
    <cofactor evidence="1">
        <name>L-ascorbate</name>
        <dbReference type="ChEBI" id="CHEBI:38290"/>
    </cofactor>
</comment>
<organism evidence="17 18">
    <name type="scientific">Polypedilum vanderplanki</name>
    <name type="common">Sleeping chironomid midge</name>
    <dbReference type="NCBI Taxonomy" id="319348"/>
    <lineage>
        <taxon>Eukaryota</taxon>
        <taxon>Metazoa</taxon>
        <taxon>Ecdysozoa</taxon>
        <taxon>Arthropoda</taxon>
        <taxon>Hexapoda</taxon>
        <taxon>Insecta</taxon>
        <taxon>Pterygota</taxon>
        <taxon>Neoptera</taxon>
        <taxon>Endopterygota</taxon>
        <taxon>Diptera</taxon>
        <taxon>Nematocera</taxon>
        <taxon>Chironomoidea</taxon>
        <taxon>Chironomidae</taxon>
        <taxon>Chironominae</taxon>
        <taxon>Polypedilum</taxon>
        <taxon>Polypedilum</taxon>
    </lineage>
</organism>
<dbReference type="GO" id="GO:0004656">
    <property type="term" value="F:procollagen-proline 4-dioxygenase activity"/>
    <property type="evidence" value="ECO:0007669"/>
    <property type="project" value="UniProtKB-EC"/>
</dbReference>
<keyword evidence="7" id="KW-0256">Endoplasmic reticulum</keyword>
<dbReference type="FunFam" id="2.60.120.620:FF:000011">
    <property type="entry name" value="Prolyl alpha subunit"/>
    <property type="match status" value="1"/>
</dbReference>
<name>A0A9J6CGQ7_POLVA</name>
<sequence>MRIAAFCIFATLINFVFCDLYSALEELVGLVDNDQKIIESMKELSQTLESEASKIRINLKDSEEEQKLMKKNPHAYVENPLNAFLLIKRLTHDVNAIKEKLDEISNQFMSKVKKYKLSNDELSGAVEGLYRLQSVYGLKTQEFANGIIYSKKYRKELKVNDLIVIGREMAKFDDHGFSSEYLELAKVKNSMTKDFTKIQILEKIFHVYNSSGMLNEAVEVLNEILELDPTNQHYEEQRLSLELKSLFNEKTVEAKDFTGTHYTPIKEKLILSKACKGELEKSIKEISQLHCRYLRTTHFTTIAPFKIIEANLNPWVVIFVDIMSEEEIETLKLIAKDSFSRAEIMVNETAKVSNTRIAKINWHYDDEHKIFEILTRRVGDMSGLNMETSELFQIQNYGIGGYYNAHYDFTTKGNDFKLGTGNRIATTLFYLSDVELGGATVFPFLRIYVPPKKGTAVYWLNLSSSGHREYTTRHFACPVIVGSKWVANKWLHEYGQEFKRPCDLIEFPTDDLYYTRMYDLKSFGIDF</sequence>
<dbReference type="AlphaFoldDB" id="A0A9J6CGQ7"/>
<reference evidence="17" key="1">
    <citation type="submission" date="2021-03" db="EMBL/GenBank/DDBJ databases">
        <title>Chromosome level genome of the anhydrobiotic midge Polypedilum vanderplanki.</title>
        <authorList>
            <person name="Yoshida Y."/>
            <person name="Kikawada T."/>
            <person name="Gusev O."/>
        </authorList>
    </citation>
    <scope>NUCLEOTIDE SEQUENCE</scope>
    <source>
        <strain evidence="17">NIAS01</strain>
        <tissue evidence="17">Whole body or cell culture</tissue>
    </source>
</reference>
<keyword evidence="9" id="KW-0223">Dioxygenase</keyword>
<evidence type="ECO:0000256" key="15">
    <source>
        <dbReference type="SAM" id="SignalP"/>
    </source>
</evidence>
<dbReference type="Proteomes" id="UP001107558">
    <property type="component" value="Chromosome 1"/>
</dbReference>
<evidence type="ECO:0000256" key="3">
    <source>
        <dbReference type="ARBA" id="ARBA00004319"/>
    </source>
</evidence>
<dbReference type="InterPro" id="IPR006620">
    <property type="entry name" value="Pro_4_hyd_alph"/>
</dbReference>
<dbReference type="EMBL" id="JADBJN010000001">
    <property type="protein sequence ID" value="KAG5681063.1"/>
    <property type="molecule type" value="Genomic_DNA"/>
</dbReference>
<keyword evidence="14" id="KW-0175">Coiled coil</keyword>
<dbReference type="Pfam" id="PF13640">
    <property type="entry name" value="2OG-FeII_Oxy_3"/>
    <property type="match status" value="1"/>
</dbReference>